<dbReference type="Proteomes" id="UP001595616">
    <property type="component" value="Unassembled WGS sequence"/>
</dbReference>
<dbReference type="PANTHER" id="PTHR33258:SF1">
    <property type="entry name" value="TRANSPOSASE INSL FOR INSERTION SEQUENCE ELEMENT IS186A-RELATED"/>
    <property type="match status" value="1"/>
</dbReference>
<dbReference type="RefSeq" id="WP_379840335.1">
    <property type="nucleotide sequence ID" value="NZ_JBHRYQ010000002.1"/>
</dbReference>
<dbReference type="EMBL" id="JBHRYQ010000002">
    <property type="protein sequence ID" value="MFC3813304.1"/>
    <property type="molecule type" value="Genomic_DNA"/>
</dbReference>
<dbReference type="SUPFAM" id="SSF53098">
    <property type="entry name" value="Ribonuclease H-like"/>
    <property type="match status" value="1"/>
</dbReference>
<keyword evidence="1" id="KW-1133">Transmembrane helix</keyword>
<dbReference type="PANTHER" id="PTHR33258">
    <property type="entry name" value="TRANSPOSASE INSL FOR INSERTION SEQUENCE ELEMENT IS186A-RELATED"/>
    <property type="match status" value="1"/>
</dbReference>
<sequence>MKWSTQTIAELNKNRWQIEFFFRYIKQLLHVKTFIVTNKNDILIHLWTTLISILILKYLKAISKYAWHLSNLVAFIGLNNLSKLTL</sequence>
<comment type="caution">
    <text evidence="3">The sequence shown here is derived from an EMBL/GenBank/DDBJ whole genome shotgun (WGS) entry which is preliminary data.</text>
</comment>
<accession>A0ABV7Z3H2</accession>
<dbReference type="InterPro" id="IPR012337">
    <property type="entry name" value="RNaseH-like_sf"/>
</dbReference>
<gene>
    <name evidence="3" type="ORF">ACFOOI_21745</name>
</gene>
<organism evidence="3 4">
    <name type="scientific">Lacihabitans lacunae</name>
    <dbReference type="NCBI Taxonomy" id="1028214"/>
    <lineage>
        <taxon>Bacteria</taxon>
        <taxon>Pseudomonadati</taxon>
        <taxon>Bacteroidota</taxon>
        <taxon>Cytophagia</taxon>
        <taxon>Cytophagales</taxon>
        <taxon>Leadbetterellaceae</taxon>
        <taxon>Lacihabitans</taxon>
    </lineage>
</organism>
<keyword evidence="1" id="KW-0812">Transmembrane</keyword>
<feature type="domain" description="Transposase IS4-like" evidence="2">
    <location>
        <begin position="4"/>
        <end position="54"/>
    </location>
</feature>
<reference evidence="4" key="1">
    <citation type="journal article" date="2019" name="Int. J. Syst. Evol. Microbiol.">
        <title>The Global Catalogue of Microorganisms (GCM) 10K type strain sequencing project: providing services to taxonomists for standard genome sequencing and annotation.</title>
        <authorList>
            <consortium name="The Broad Institute Genomics Platform"/>
            <consortium name="The Broad Institute Genome Sequencing Center for Infectious Disease"/>
            <person name="Wu L."/>
            <person name="Ma J."/>
        </authorList>
    </citation>
    <scope>NUCLEOTIDE SEQUENCE [LARGE SCALE GENOMIC DNA]</scope>
    <source>
        <strain evidence="4">CECT 7956</strain>
    </source>
</reference>
<evidence type="ECO:0000313" key="3">
    <source>
        <dbReference type="EMBL" id="MFC3813304.1"/>
    </source>
</evidence>
<dbReference type="Pfam" id="PF01609">
    <property type="entry name" value="DDE_Tnp_1"/>
    <property type="match status" value="1"/>
</dbReference>
<proteinExistence type="predicted"/>
<name>A0ABV7Z3H2_9BACT</name>
<evidence type="ECO:0000259" key="2">
    <source>
        <dbReference type="Pfam" id="PF01609"/>
    </source>
</evidence>
<evidence type="ECO:0000313" key="4">
    <source>
        <dbReference type="Proteomes" id="UP001595616"/>
    </source>
</evidence>
<keyword evidence="4" id="KW-1185">Reference proteome</keyword>
<evidence type="ECO:0000256" key="1">
    <source>
        <dbReference type="SAM" id="Phobius"/>
    </source>
</evidence>
<keyword evidence="1" id="KW-0472">Membrane</keyword>
<dbReference type="InterPro" id="IPR002559">
    <property type="entry name" value="Transposase_11"/>
</dbReference>
<protein>
    <submittedName>
        <fullName evidence="3">Transposase</fullName>
    </submittedName>
</protein>
<feature type="transmembrane region" description="Helical" evidence="1">
    <location>
        <begin position="42"/>
        <end position="59"/>
    </location>
</feature>